<reference evidence="1" key="1">
    <citation type="submission" date="2021-06" db="EMBL/GenBank/DDBJ databases">
        <authorList>
            <person name="Kallberg Y."/>
            <person name="Tangrot J."/>
            <person name="Rosling A."/>
        </authorList>
    </citation>
    <scope>NUCLEOTIDE SEQUENCE</scope>
    <source>
        <strain evidence="1">IA702</strain>
    </source>
</reference>
<keyword evidence="2" id="KW-1185">Reference proteome</keyword>
<proteinExistence type="predicted"/>
<gene>
    <name evidence="1" type="ORF">POCULU_LOCUS10936</name>
</gene>
<organism evidence="1 2">
    <name type="scientific">Paraglomus occultum</name>
    <dbReference type="NCBI Taxonomy" id="144539"/>
    <lineage>
        <taxon>Eukaryota</taxon>
        <taxon>Fungi</taxon>
        <taxon>Fungi incertae sedis</taxon>
        <taxon>Mucoromycota</taxon>
        <taxon>Glomeromycotina</taxon>
        <taxon>Glomeromycetes</taxon>
        <taxon>Paraglomerales</taxon>
        <taxon>Paraglomeraceae</taxon>
        <taxon>Paraglomus</taxon>
    </lineage>
</organism>
<dbReference type="InterPro" id="IPR036597">
    <property type="entry name" value="Fido-like_dom_sf"/>
</dbReference>
<feature type="non-terminal residue" evidence="1">
    <location>
        <position position="47"/>
    </location>
</feature>
<accession>A0A9N9EDG8</accession>
<dbReference type="EMBL" id="CAJVPJ010006665">
    <property type="protein sequence ID" value="CAG8670348.1"/>
    <property type="molecule type" value="Genomic_DNA"/>
</dbReference>
<evidence type="ECO:0000313" key="1">
    <source>
        <dbReference type="EMBL" id="CAG8670348.1"/>
    </source>
</evidence>
<name>A0A9N9EDG8_9GLOM</name>
<dbReference type="Gene3D" id="1.10.3290.10">
    <property type="entry name" value="Fido-like domain"/>
    <property type="match status" value="1"/>
</dbReference>
<dbReference type="AlphaFoldDB" id="A0A9N9EDG8"/>
<evidence type="ECO:0000313" key="2">
    <source>
        <dbReference type="Proteomes" id="UP000789572"/>
    </source>
</evidence>
<sequence>HPMEVSILMEGFIQFRDESKNSGLHPLIYIIVSRILSTFLHVHPFID</sequence>
<dbReference type="OrthoDB" id="439046at2759"/>
<feature type="non-terminal residue" evidence="1">
    <location>
        <position position="1"/>
    </location>
</feature>
<protein>
    <submittedName>
        <fullName evidence="1">11043_t:CDS:1</fullName>
    </submittedName>
</protein>
<comment type="caution">
    <text evidence="1">The sequence shown here is derived from an EMBL/GenBank/DDBJ whole genome shotgun (WGS) entry which is preliminary data.</text>
</comment>
<dbReference type="Proteomes" id="UP000789572">
    <property type="component" value="Unassembled WGS sequence"/>
</dbReference>